<accession>A0A1L3SV92</accession>
<reference evidence="3" key="1">
    <citation type="submission" date="2016-11" db="EMBL/GenBank/DDBJ databases">
        <title>Mesorhizobium oceanicum sp. nov., isolated from deep seawater in South China Sea.</title>
        <authorList>
            <person name="Fu G.-Y."/>
        </authorList>
    </citation>
    <scope>NUCLEOTIDE SEQUENCE [LARGE SCALE GENOMIC DNA]</scope>
    <source>
        <strain evidence="3">B7</strain>
    </source>
</reference>
<dbReference type="STRING" id="1670800.BSQ44_19255"/>
<evidence type="ECO:0000313" key="3">
    <source>
        <dbReference type="Proteomes" id="UP000182840"/>
    </source>
</evidence>
<sequence length="232" mass="25226">MRILTIQNFDDTGLGQIGFALEEAGASVELVRAHKGERLPALEDGHDGLIVLGGGQNALADAEYPYMPQLVELMRDFAVADRAVLGVCLGAQLLARAFGADNLIGAAPEFGWQEVELTPEGAADPVLAKVPGRFPIFQWHDDTFTLPRGAVRLAGNMTAHNQAFRVARAAYGIQFHFEADRKMVRHWNSSFAAYLAERHPDWPDRFEAEAARHGPQADAAGLAIARAWVATV</sequence>
<dbReference type="AlphaFoldDB" id="A0A1L3SV92"/>
<name>A0A1L3SV92_9HYPH</name>
<dbReference type="PROSITE" id="PS51273">
    <property type="entry name" value="GATASE_TYPE_1"/>
    <property type="match status" value="1"/>
</dbReference>
<evidence type="ECO:0000313" key="2">
    <source>
        <dbReference type="EMBL" id="APH73271.1"/>
    </source>
</evidence>
<proteinExistence type="predicted"/>
<dbReference type="GO" id="GO:0005829">
    <property type="term" value="C:cytosol"/>
    <property type="evidence" value="ECO:0007669"/>
    <property type="project" value="TreeGrafter"/>
</dbReference>
<dbReference type="InterPro" id="IPR044992">
    <property type="entry name" value="ChyE-like"/>
</dbReference>
<dbReference type="InterPro" id="IPR029062">
    <property type="entry name" value="Class_I_gatase-like"/>
</dbReference>
<dbReference type="PANTHER" id="PTHR42695">
    <property type="entry name" value="GLUTAMINE AMIDOTRANSFERASE YLR126C-RELATED"/>
    <property type="match status" value="1"/>
</dbReference>
<dbReference type="InterPro" id="IPR017926">
    <property type="entry name" value="GATASE"/>
</dbReference>
<evidence type="ECO:0000259" key="1">
    <source>
        <dbReference type="Pfam" id="PF00117"/>
    </source>
</evidence>
<dbReference type="PANTHER" id="PTHR42695:SF5">
    <property type="entry name" value="GLUTAMINE AMIDOTRANSFERASE YLR126C-RELATED"/>
    <property type="match status" value="1"/>
</dbReference>
<dbReference type="Proteomes" id="UP000182840">
    <property type="component" value="Chromosome"/>
</dbReference>
<gene>
    <name evidence="2" type="ORF">BSQ44_19255</name>
</gene>
<dbReference type="Gene3D" id="3.40.50.880">
    <property type="match status" value="1"/>
</dbReference>
<organism evidence="2 3">
    <name type="scientific">Aquibium oceanicum</name>
    <dbReference type="NCBI Taxonomy" id="1670800"/>
    <lineage>
        <taxon>Bacteria</taxon>
        <taxon>Pseudomonadati</taxon>
        <taxon>Pseudomonadota</taxon>
        <taxon>Alphaproteobacteria</taxon>
        <taxon>Hyphomicrobiales</taxon>
        <taxon>Phyllobacteriaceae</taxon>
        <taxon>Aquibium</taxon>
    </lineage>
</organism>
<dbReference type="Pfam" id="PF00117">
    <property type="entry name" value="GATase"/>
    <property type="match status" value="1"/>
</dbReference>
<protein>
    <submittedName>
        <fullName evidence="2">GMP synthase</fullName>
    </submittedName>
</protein>
<keyword evidence="3" id="KW-1185">Reference proteome</keyword>
<dbReference type="RefSeq" id="WP_072606742.1">
    <property type="nucleotide sequence ID" value="NZ_CP018171.1"/>
</dbReference>
<feature type="domain" description="Glutamine amidotransferase" evidence="1">
    <location>
        <begin position="20"/>
        <end position="180"/>
    </location>
</feature>
<dbReference type="SUPFAM" id="SSF52317">
    <property type="entry name" value="Class I glutamine amidotransferase-like"/>
    <property type="match status" value="1"/>
</dbReference>
<dbReference type="KEGG" id="meso:BSQ44_19255"/>
<dbReference type="OrthoDB" id="9794816at2"/>
<dbReference type="CDD" id="cd01741">
    <property type="entry name" value="GATase1_1"/>
    <property type="match status" value="1"/>
</dbReference>
<dbReference type="EMBL" id="CP018171">
    <property type="protein sequence ID" value="APH73271.1"/>
    <property type="molecule type" value="Genomic_DNA"/>
</dbReference>